<dbReference type="InterPro" id="IPR014871">
    <property type="entry name" value="dUTPase/dCTP_pyrophosphatase"/>
</dbReference>
<dbReference type="STRING" id="937334.SAMN05444406_101118"/>
<gene>
    <name evidence="1" type="ORF">SAMN05444406_101118</name>
</gene>
<organism evidence="1 2">
    <name type="scientific">Caldicoprobacter faecalis</name>
    <dbReference type="NCBI Taxonomy" id="937334"/>
    <lineage>
        <taxon>Bacteria</taxon>
        <taxon>Bacillati</taxon>
        <taxon>Bacillota</taxon>
        <taxon>Clostridia</taxon>
        <taxon>Caldicoprobacterales</taxon>
        <taxon>Caldicoprobacteraceae</taxon>
        <taxon>Caldicoprobacter</taxon>
    </lineage>
</organism>
<proteinExistence type="predicted"/>
<dbReference type="RefSeq" id="WP_035145920.1">
    <property type="nucleotide sequence ID" value="NZ_FOXR01000001.1"/>
</dbReference>
<dbReference type="Proteomes" id="UP000198577">
    <property type="component" value="Unassembled WGS sequence"/>
</dbReference>
<dbReference type="OrthoDB" id="5506143at2"/>
<dbReference type="PIRSF" id="PIRSF030140">
    <property type="entry name" value="UCP030140"/>
    <property type="match status" value="1"/>
</dbReference>
<dbReference type="Pfam" id="PF08761">
    <property type="entry name" value="dUTPase_2"/>
    <property type="match status" value="1"/>
</dbReference>
<evidence type="ECO:0000313" key="1">
    <source>
        <dbReference type="EMBL" id="SFP62008.1"/>
    </source>
</evidence>
<dbReference type="AlphaFoldDB" id="A0A1I5RU04"/>
<reference evidence="1 2" key="1">
    <citation type="submission" date="2016-10" db="EMBL/GenBank/DDBJ databases">
        <authorList>
            <person name="de Groot N.N."/>
        </authorList>
    </citation>
    <scope>NUCLEOTIDE SEQUENCE [LARGE SCALE GENOMIC DNA]</scope>
    <source>
        <strain evidence="1 2">DSM 20678</strain>
    </source>
</reference>
<dbReference type="SUPFAM" id="SSF101386">
    <property type="entry name" value="all-alpha NTP pyrophosphatases"/>
    <property type="match status" value="1"/>
</dbReference>
<name>A0A1I5RU04_9FIRM</name>
<evidence type="ECO:0000313" key="2">
    <source>
        <dbReference type="Proteomes" id="UP000198577"/>
    </source>
</evidence>
<sequence length="121" mass="14353">MDKLERIFELQARFDQALIEKRNLGHIKPEEWIQKEVLAMVSELGELLNEVNFKWWKKPKEIDYDAIKEELVDILHFLISMCIKVGMTAEDLYQAYLAKNKENFDRQEGKSEKSGYEWGAK</sequence>
<dbReference type="Gene3D" id="1.10.4010.10">
    <property type="entry name" value="Type II deoxyuridine triphosphatase"/>
    <property type="match status" value="2"/>
</dbReference>
<keyword evidence="2" id="KW-1185">Reference proteome</keyword>
<dbReference type="EMBL" id="FOXR01000001">
    <property type="protein sequence ID" value="SFP62008.1"/>
    <property type="molecule type" value="Genomic_DNA"/>
</dbReference>
<dbReference type="CDD" id="cd11527">
    <property type="entry name" value="NTP-PPase_dUTPase"/>
    <property type="match status" value="1"/>
</dbReference>
<protein>
    <submittedName>
        <fullName evidence="1">dUTPase</fullName>
    </submittedName>
</protein>
<accession>A0A1I5RU04</accession>
<dbReference type="InterPro" id="IPR016947">
    <property type="entry name" value="UCP030140"/>
</dbReference>